<keyword evidence="2" id="KW-0378">Hydrolase</keyword>
<proteinExistence type="predicted"/>
<dbReference type="AlphaFoldDB" id="A0A7Y7BB17"/>
<organism evidence="2 3">
    <name type="scientific">Streptomyces morookaense</name>
    <name type="common">Streptoverticillium morookaense</name>
    <dbReference type="NCBI Taxonomy" id="1970"/>
    <lineage>
        <taxon>Bacteria</taxon>
        <taxon>Bacillati</taxon>
        <taxon>Actinomycetota</taxon>
        <taxon>Actinomycetes</taxon>
        <taxon>Kitasatosporales</taxon>
        <taxon>Streptomycetaceae</taxon>
        <taxon>Streptomyces</taxon>
    </lineage>
</organism>
<dbReference type="InterPro" id="IPR029058">
    <property type="entry name" value="AB_hydrolase_fold"/>
</dbReference>
<dbReference type="Proteomes" id="UP000587462">
    <property type="component" value="Unassembled WGS sequence"/>
</dbReference>
<dbReference type="Pfam" id="PF12697">
    <property type="entry name" value="Abhydrolase_6"/>
    <property type="match status" value="1"/>
</dbReference>
<evidence type="ECO:0000313" key="2">
    <source>
        <dbReference type="EMBL" id="NVK82210.1"/>
    </source>
</evidence>
<sequence>MAALVLVPGFWLGAWAWEDVARELRSAGHEVHTVTLTGLAERAGEAGPGTGVQAHIADIVRVIEDNGLQDVVLVGHSGANVPVTGAAARIPGRIARLVFVDTAPLPSGMAVIDFNHPATQERWRKEVAEEGDGQWLPVPPFERTGDAHDLAGLTDEHLARLRERCTPQPFATATEGLDLPHGLPAVPSSLVACTFTPGQLRELAASGSPLFAPLAGMDLHHLPTGHWPMFSRPVELAMTLGGLADR</sequence>
<gene>
    <name evidence="2" type="ORF">HG542_31870</name>
</gene>
<name>A0A7Y7BB17_STRMO</name>
<accession>A0A7Y7BB17</accession>
<dbReference type="GO" id="GO:0016787">
    <property type="term" value="F:hydrolase activity"/>
    <property type="evidence" value="ECO:0007669"/>
    <property type="project" value="UniProtKB-KW"/>
</dbReference>
<dbReference type="RefSeq" id="WP_171087668.1">
    <property type="nucleotide sequence ID" value="NZ_BNBU01000002.1"/>
</dbReference>
<protein>
    <submittedName>
        <fullName evidence="2">Alpha/beta fold hydrolase</fullName>
    </submittedName>
</protein>
<dbReference type="PANTHER" id="PTHR37017">
    <property type="entry name" value="AB HYDROLASE-1 DOMAIN-CONTAINING PROTEIN-RELATED"/>
    <property type="match status" value="1"/>
</dbReference>
<dbReference type="SUPFAM" id="SSF53474">
    <property type="entry name" value="alpha/beta-Hydrolases"/>
    <property type="match status" value="1"/>
</dbReference>
<dbReference type="PANTHER" id="PTHR37017:SF11">
    <property type="entry name" value="ESTERASE_LIPASE_THIOESTERASE DOMAIN-CONTAINING PROTEIN"/>
    <property type="match status" value="1"/>
</dbReference>
<evidence type="ECO:0000313" key="3">
    <source>
        <dbReference type="Proteomes" id="UP000587462"/>
    </source>
</evidence>
<dbReference type="Gene3D" id="3.40.50.1820">
    <property type="entry name" value="alpha/beta hydrolase"/>
    <property type="match status" value="1"/>
</dbReference>
<reference evidence="2 3" key="1">
    <citation type="submission" date="2020-04" db="EMBL/GenBank/DDBJ databases">
        <title>Draft Genome Sequence of Streptomyces morookaense DSM 40503, an 8-azaguanine-producing strain.</title>
        <authorList>
            <person name="Qi J."/>
            <person name="Gao J.-M."/>
        </authorList>
    </citation>
    <scope>NUCLEOTIDE SEQUENCE [LARGE SCALE GENOMIC DNA]</scope>
    <source>
        <strain evidence="2 3">DSM 40503</strain>
    </source>
</reference>
<feature type="domain" description="AB hydrolase-1" evidence="1">
    <location>
        <begin position="4"/>
        <end position="237"/>
    </location>
</feature>
<comment type="caution">
    <text evidence="2">The sequence shown here is derived from an EMBL/GenBank/DDBJ whole genome shotgun (WGS) entry which is preliminary data.</text>
</comment>
<dbReference type="InterPro" id="IPR000073">
    <property type="entry name" value="AB_hydrolase_1"/>
</dbReference>
<evidence type="ECO:0000259" key="1">
    <source>
        <dbReference type="Pfam" id="PF12697"/>
    </source>
</evidence>
<keyword evidence="3" id="KW-1185">Reference proteome</keyword>
<dbReference type="EMBL" id="JABBXF010000111">
    <property type="protein sequence ID" value="NVK82210.1"/>
    <property type="molecule type" value="Genomic_DNA"/>
</dbReference>
<dbReference type="InterPro" id="IPR052897">
    <property type="entry name" value="Sec-Metab_Biosynth_Hydrolase"/>
</dbReference>